<proteinExistence type="predicted"/>
<feature type="compositionally biased region" description="Low complexity" evidence="1">
    <location>
        <begin position="75"/>
        <end position="86"/>
    </location>
</feature>
<dbReference type="EMBL" id="OX459951">
    <property type="protein sequence ID" value="CAI9156808.1"/>
    <property type="molecule type" value="Genomic_DNA"/>
</dbReference>
<sequence length="119" mass="13823">MGLRIYMSGLPWWISDEESASQGRRRGFDPSSRKISHALEQLKPVCHNLFSRAWEPPLLKPADPRARAPQKPPQREALTWRAATTRRQQREAHTAAESQRSHQRGKAMISKRYMTDWTC</sequence>
<accession>A0ABN8Y5M1</accession>
<gene>
    <name evidence="2" type="ORF">MRATA1EN1_LOCUS5770</name>
</gene>
<evidence type="ECO:0000256" key="1">
    <source>
        <dbReference type="SAM" id="MobiDB-lite"/>
    </source>
</evidence>
<reference evidence="2" key="1">
    <citation type="submission" date="2023-04" db="EMBL/GenBank/DDBJ databases">
        <authorList>
            <consortium name="ELIXIR-Norway"/>
        </authorList>
    </citation>
    <scope>NUCLEOTIDE SEQUENCE [LARGE SCALE GENOMIC DNA]</scope>
</reference>
<evidence type="ECO:0000313" key="3">
    <source>
        <dbReference type="Proteomes" id="UP001176941"/>
    </source>
</evidence>
<protein>
    <submittedName>
        <fullName evidence="2">Uncharacterized protein</fullName>
    </submittedName>
</protein>
<dbReference type="Proteomes" id="UP001176941">
    <property type="component" value="Chromosome 15"/>
</dbReference>
<organism evidence="2 3">
    <name type="scientific">Rangifer tarandus platyrhynchus</name>
    <name type="common">Svalbard reindeer</name>
    <dbReference type="NCBI Taxonomy" id="3082113"/>
    <lineage>
        <taxon>Eukaryota</taxon>
        <taxon>Metazoa</taxon>
        <taxon>Chordata</taxon>
        <taxon>Craniata</taxon>
        <taxon>Vertebrata</taxon>
        <taxon>Euteleostomi</taxon>
        <taxon>Mammalia</taxon>
        <taxon>Eutheria</taxon>
        <taxon>Laurasiatheria</taxon>
        <taxon>Artiodactyla</taxon>
        <taxon>Ruminantia</taxon>
        <taxon>Pecora</taxon>
        <taxon>Cervidae</taxon>
        <taxon>Odocoileinae</taxon>
        <taxon>Rangifer</taxon>
    </lineage>
</organism>
<feature type="region of interest" description="Disordered" evidence="1">
    <location>
        <begin position="57"/>
        <end position="109"/>
    </location>
</feature>
<name>A0ABN8Y5M1_RANTA</name>
<evidence type="ECO:0000313" key="2">
    <source>
        <dbReference type="EMBL" id="CAI9156808.1"/>
    </source>
</evidence>
<keyword evidence="3" id="KW-1185">Reference proteome</keyword>